<feature type="region of interest" description="Disordered" evidence="1">
    <location>
        <begin position="106"/>
        <end position="133"/>
    </location>
</feature>
<name>A0ABM9D6U3_9BACT</name>
<proteinExistence type="predicted"/>
<dbReference type="PANTHER" id="PTHR34703">
    <property type="entry name" value="ANTIPORTER SUBUNIT MNHG2-RELATED"/>
    <property type="match status" value="1"/>
</dbReference>
<evidence type="ECO:0000313" key="3">
    <source>
        <dbReference type="EMBL" id="CAH2030905.1"/>
    </source>
</evidence>
<sequence length="133" mass="13981">MRDALIALLLLGGVFFALVAAIGVVRLPDIYMRLSAASKASTMGSSLILSAVALFFGSTVVTGKVVAIIAFTLLTAPVAAHMLGRAAYFSGEPLWDKSIRDELDGAGEWRKSGTPPREQGESATPAEEKEKGD</sequence>
<evidence type="ECO:0000256" key="1">
    <source>
        <dbReference type="SAM" id="MobiDB-lite"/>
    </source>
</evidence>
<keyword evidence="2" id="KW-0812">Transmembrane</keyword>
<dbReference type="Proteomes" id="UP001295463">
    <property type="component" value="Chromosome"/>
</dbReference>
<dbReference type="RefSeq" id="WP_305731772.1">
    <property type="nucleotide sequence ID" value="NZ_OW150024.1"/>
</dbReference>
<evidence type="ECO:0000256" key="2">
    <source>
        <dbReference type="SAM" id="Phobius"/>
    </source>
</evidence>
<feature type="transmembrane region" description="Helical" evidence="2">
    <location>
        <begin position="45"/>
        <end position="74"/>
    </location>
</feature>
<dbReference type="Pfam" id="PF03334">
    <property type="entry name" value="PhaG_MnhG_YufB"/>
    <property type="match status" value="1"/>
</dbReference>
<keyword evidence="4" id="KW-1185">Reference proteome</keyword>
<organism evidence="3 4">
    <name type="scientific">Trichlorobacter ammonificans</name>
    <dbReference type="NCBI Taxonomy" id="2916410"/>
    <lineage>
        <taxon>Bacteria</taxon>
        <taxon>Pseudomonadati</taxon>
        <taxon>Thermodesulfobacteriota</taxon>
        <taxon>Desulfuromonadia</taxon>
        <taxon>Geobacterales</taxon>
        <taxon>Geobacteraceae</taxon>
        <taxon>Trichlorobacter</taxon>
    </lineage>
</organism>
<keyword evidence="2" id="KW-0472">Membrane</keyword>
<reference evidence="3 4" key="1">
    <citation type="submission" date="2022-03" db="EMBL/GenBank/DDBJ databases">
        <authorList>
            <person name="Koch H."/>
        </authorList>
    </citation>
    <scope>NUCLEOTIDE SEQUENCE [LARGE SCALE GENOMIC DNA]</scope>
    <source>
        <strain evidence="3 4">G1</strain>
    </source>
</reference>
<dbReference type="EMBL" id="OW150024">
    <property type="protein sequence ID" value="CAH2030905.1"/>
    <property type="molecule type" value="Genomic_DNA"/>
</dbReference>
<evidence type="ECO:0000313" key="4">
    <source>
        <dbReference type="Proteomes" id="UP001295463"/>
    </source>
</evidence>
<dbReference type="NCBIfam" id="NF009314">
    <property type="entry name" value="PRK12674.1-2"/>
    <property type="match status" value="1"/>
</dbReference>
<protein>
    <submittedName>
        <fullName evidence="3">Na(+)/H(+) antiporter subunit G</fullName>
    </submittedName>
</protein>
<dbReference type="PANTHER" id="PTHR34703:SF1">
    <property type="entry name" value="ANTIPORTER SUBUNIT MNHG2-RELATED"/>
    <property type="match status" value="1"/>
</dbReference>
<gene>
    <name evidence="3" type="primary">mrpG</name>
    <name evidence="3" type="ORF">GEAMG1_1091</name>
</gene>
<dbReference type="InterPro" id="IPR005133">
    <property type="entry name" value="PhaG_MnhG_YufB"/>
</dbReference>
<accession>A0ABM9D6U3</accession>
<dbReference type="NCBIfam" id="TIGR01300">
    <property type="entry name" value="CPA3_mnhG_phaG"/>
    <property type="match status" value="1"/>
</dbReference>
<keyword evidence="2" id="KW-1133">Transmembrane helix</keyword>